<keyword evidence="1 4" id="KW-0808">Transferase</keyword>
<dbReference type="InterPro" id="IPR016030">
    <property type="entry name" value="CblAdoTrfase-like"/>
</dbReference>
<dbReference type="EMBL" id="DVMS01000091">
    <property type="protein sequence ID" value="HIU38642.1"/>
    <property type="molecule type" value="Genomic_DNA"/>
</dbReference>
<dbReference type="Pfam" id="PF01923">
    <property type="entry name" value="Cob_adeno_trans"/>
    <property type="match status" value="1"/>
</dbReference>
<evidence type="ECO:0000256" key="2">
    <source>
        <dbReference type="ARBA" id="ARBA00022741"/>
    </source>
</evidence>
<evidence type="ECO:0000256" key="4">
    <source>
        <dbReference type="RuleBase" id="RU366026"/>
    </source>
</evidence>
<sequence>MIRKSKLYTATGDEGQTSLAGGTRVAKDDIRIEAYGSVDELNAFIGLLDNLHNIPGDLKDFLRVVQNKLFNIGAYLATPDAATARGLDAADVERLERAIDLLDAELPPLSNFVLPGGSRISSMAHVCRAVARRAERRVVALAAS</sequence>
<comment type="caution">
    <text evidence="6">The sequence shown here is derived from an EMBL/GenBank/DDBJ whole genome shotgun (WGS) entry which is preliminary data.</text>
</comment>
<keyword evidence="2 4" id="KW-0547">Nucleotide-binding</keyword>
<dbReference type="SUPFAM" id="SSF89028">
    <property type="entry name" value="Cobalamin adenosyltransferase-like"/>
    <property type="match status" value="1"/>
</dbReference>
<accession>A0A9D1IJY9</accession>
<evidence type="ECO:0000256" key="3">
    <source>
        <dbReference type="ARBA" id="ARBA00022840"/>
    </source>
</evidence>
<reference evidence="6" key="1">
    <citation type="submission" date="2020-10" db="EMBL/GenBank/DDBJ databases">
        <authorList>
            <person name="Gilroy R."/>
        </authorList>
    </citation>
    <scope>NUCLEOTIDE SEQUENCE</scope>
    <source>
        <strain evidence="6">17073</strain>
    </source>
</reference>
<evidence type="ECO:0000313" key="6">
    <source>
        <dbReference type="EMBL" id="HIU38642.1"/>
    </source>
</evidence>
<dbReference type="Gene3D" id="1.20.1200.10">
    <property type="entry name" value="Cobalamin adenosyltransferase-like"/>
    <property type="match status" value="1"/>
</dbReference>
<dbReference type="PANTHER" id="PTHR12213:SF0">
    <property type="entry name" value="CORRINOID ADENOSYLTRANSFERASE MMAB"/>
    <property type="match status" value="1"/>
</dbReference>
<protein>
    <recommendedName>
        <fullName evidence="4">Corrinoid adenosyltransferase</fullName>
        <ecNumber evidence="4">2.5.1.17</ecNumber>
    </recommendedName>
    <alternativeName>
        <fullName evidence="4">Cob(II)alamin adenosyltransferase</fullName>
    </alternativeName>
    <alternativeName>
        <fullName evidence="4">Cob(II)yrinic acid a,c-diamide adenosyltransferase</fullName>
    </alternativeName>
    <alternativeName>
        <fullName evidence="4">Cobinamide/cobalamin adenosyltransferase</fullName>
    </alternativeName>
</protein>
<proteinExistence type="inferred from homology"/>
<dbReference type="InterPro" id="IPR029499">
    <property type="entry name" value="PduO-typ"/>
</dbReference>
<organism evidence="6 7">
    <name type="scientific">Candidatus Limisoma intestinavium</name>
    <dbReference type="NCBI Taxonomy" id="2840856"/>
    <lineage>
        <taxon>Bacteria</taxon>
        <taxon>Pseudomonadati</taxon>
        <taxon>Bacteroidota</taxon>
        <taxon>Bacteroidia</taxon>
        <taxon>Bacteroidales</taxon>
        <taxon>Candidatus Limisoma</taxon>
    </lineage>
</organism>
<feature type="non-terminal residue" evidence="6">
    <location>
        <position position="144"/>
    </location>
</feature>
<comment type="similarity">
    <text evidence="4">Belongs to the Cob(I)alamin adenosyltransferase family.</text>
</comment>
<comment type="pathway">
    <text evidence="4">Cofactor biosynthesis; adenosylcobalamin biosynthesis; adenosylcobalamin from cob(II)yrinate a,c-diamide: step 2/7.</text>
</comment>
<dbReference type="GO" id="GO:0009236">
    <property type="term" value="P:cobalamin biosynthetic process"/>
    <property type="evidence" value="ECO:0007669"/>
    <property type="project" value="UniProtKB-UniRule"/>
</dbReference>
<keyword evidence="4" id="KW-0169">Cobalamin biosynthesis</keyword>
<dbReference type="Proteomes" id="UP000824076">
    <property type="component" value="Unassembled WGS sequence"/>
</dbReference>
<dbReference type="AlphaFoldDB" id="A0A9D1IJY9"/>
<keyword evidence="3 4" id="KW-0067">ATP-binding</keyword>
<reference evidence="6" key="2">
    <citation type="journal article" date="2021" name="PeerJ">
        <title>Extensive microbial diversity within the chicken gut microbiome revealed by metagenomics and culture.</title>
        <authorList>
            <person name="Gilroy R."/>
            <person name="Ravi A."/>
            <person name="Getino M."/>
            <person name="Pursley I."/>
            <person name="Horton D.L."/>
            <person name="Alikhan N.F."/>
            <person name="Baker D."/>
            <person name="Gharbi K."/>
            <person name="Hall N."/>
            <person name="Watson M."/>
            <person name="Adriaenssens E.M."/>
            <person name="Foster-Nyarko E."/>
            <person name="Jarju S."/>
            <person name="Secka A."/>
            <person name="Antonio M."/>
            <person name="Oren A."/>
            <person name="Chaudhuri R.R."/>
            <person name="La Ragione R."/>
            <person name="Hildebrand F."/>
            <person name="Pallen M.J."/>
        </authorList>
    </citation>
    <scope>NUCLEOTIDE SEQUENCE</scope>
    <source>
        <strain evidence="6">17073</strain>
    </source>
</reference>
<dbReference type="GO" id="GO:0008817">
    <property type="term" value="F:corrinoid adenosyltransferase activity"/>
    <property type="evidence" value="ECO:0007669"/>
    <property type="project" value="UniProtKB-UniRule"/>
</dbReference>
<dbReference type="EC" id="2.5.1.17" evidence="4"/>
<gene>
    <name evidence="6" type="ORF">IAD18_03125</name>
</gene>
<dbReference type="PANTHER" id="PTHR12213">
    <property type="entry name" value="CORRINOID ADENOSYLTRANSFERASE"/>
    <property type="match status" value="1"/>
</dbReference>
<dbReference type="GO" id="GO:0005524">
    <property type="term" value="F:ATP binding"/>
    <property type="evidence" value="ECO:0007669"/>
    <property type="project" value="UniProtKB-UniRule"/>
</dbReference>
<feature type="domain" description="Cobalamin adenosyltransferase-like" evidence="5">
    <location>
        <begin position="7"/>
        <end position="143"/>
    </location>
</feature>
<comment type="catalytic activity">
    <reaction evidence="4">
        <text>2 cob(II)alamin + reduced [electron-transfer flavoprotein] + 2 ATP = 2 adenosylcob(III)alamin + 2 triphosphate + oxidized [electron-transfer flavoprotein] + 3 H(+)</text>
        <dbReference type="Rhea" id="RHEA:28671"/>
        <dbReference type="Rhea" id="RHEA-COMP:10685"/>
        <dbReference type="Rhea" id="RHEA-COMP:10686"/>
        <dbReference type="ChEBI" id="CHEBI:15378"/>
        <dbReference type="ChEBI" id="CHEBI:16304"/>
        <dbReference type="ChEBI" id="CHEBI:18036"/>
        <dbReference type="ChEBI" id="CHEBI:18408"/>
        <dbReference type="ChEBI" id="CHEBI:30616"/>
        <dbReference type="ChEBI" id="CHEBI:57692"/>
        <dbReference type="ChEBI" id="CHEBI:58307"/>
        <dbReference type="EC" id="2.5.1.17"/>
    </reaction>
</comment>
<evidence type="ECO:0000259" key="5">
    <source>
        <dbReference type="Pfam" id="PF01923"/>
    </source>
</evidence>
<name>A0A9D1IJY9_9BACT</name>
<comment type="catalytic activity">
    <reaction evidence="4">
        <text>2 cob(II)yrinate a,c diamide + reduced [electron-transfer flavoprotein] + 2 ATP = 2 adenosylcob(III)yrinate a,c-diamide + 2 triphosphate + oxidized [electron-transfer flavoprotein] + 3 H(+)</text>
        <dbReference type="Rhea" id="RHEA:11528"/>
        <dbReference type="Rhea" id="RHEA-COMP:10685"/>
        <dbReference type="Rhea" id="RHEA-COMP:10686"/>
        <dbReference type="ChEBI" id="CHEBI:15378"/>
        <dbReference type="ChEBI" id="CHEBI:18036"/>
        <dbReference type="ChEBI" id="CHEBI:30616"/>
        <dbReference type="ChEBI" id="CHEBI:57692"/>
        <dbReference type="ChEBI" id="CHEBI:58307"/>
        <dbReference type="ChEBI" id="CHEBI:58503"/>
        <dbReference type="ChEBI" id="CHEBI:58537"/>
        <dbReference type="EC" id="2.5.1.17"/>
    </reaction>
</comment>
<evidence type="ECO:0000256" key="1">
    <source>
        <dbReference type="ARBA" id="ARBA00022679"/>
    </source>
</evidence>
<dbReference type="InterPro" id="IPR036451">
    <property type="entry name" value="CblAdoTrfase-like_sf"/>
</dbReference>
<evidence type="ECO:0000313" key="7">
    <source>
        <dbReference type="Proteomes" id="UP000824076"/>
    </source>
</evidence>
<dbReference type="NCBIfam" id="TIGR00636">
    <property type="entry name" value="PduO_Nterm"/>
    <property type="match status" value="1"/>
</dbReference>